<accession>A0A3B3HSJ7</accession>
<dbReference type="GeneTree" id="ENSGT01050000244855"/>
<dbReference type="Gene3D" id="1.10.4020.10">
    <property type="entry name" value="DNA breaking-rejoining enzymes"/>
    <property type="match status" value="1"/>
</dbReference>
<dbReference type="Proteomes" id="UP000001038">
    <property type="component" value="Chromosome 17"/>
</dbReference>
<dbReference type="Ensembl" id="ENSORLT00000041518.1">
    <property type="protein sequence ID" value="ENSORLP00000034621.1"/>
    <property type="gene ID" value="ENSORLG00000029711.1"/>
</dbReference>
<dbReference type="InterPro" id="IPR001878">
    <property type="entry name" value="Znf_CCHC"/>
</dbReference>
<dbReference type="InParanoid" id="A0A3B3HSJ7"/>
<dbReference type="InterPro" id="IPR012337">
    <property type="entry name" value="RNaseH-like_sf"/>
</dbReference>
<evidence type="ECO:0000313" key="5">
    <source>
        <dbReference type="Ensembl" id="ENSORLP00000034621.1"/>
    </source>
</evidence>
<organism evidence="5 6">
    <name type="scientific">Oryzias latipes</name>
    <name type="common">Japanese rice fish</name>
    <name type="synonym">Japanese killifish</name>
    <dbReference type="NCBI Taxonomy" id="8090"/>
    <lineage>
        <taxon>Eukaryota</taxon>
        <taxon>Metazoa</taxon>
        <taxon>Chordata</taxon>
        <taxon>Craniata</taxon>
        <taxon>Vertebrata</taxon>
        <taxon>Euteleostomi</taxon>
        <taxon>Actinopterygii</taxon>
        <taxon>Neopterygii</taxon>
        <taxon>Teleostei</taxon>
        <taxon>Neoteleostei</taxon>
        <taxon>Acanthomorphata</taxon>
        <taxon>Ovalentaria</taxon>
        <taxon>Atherinomorphae</taxon>
        <taxon>Beloniformes</taxon>
        <taxon>Adrianichthyidae</taxon>
        <taxon>Oryziinae</taxon>
        <taxon>Oryzias</taxon>
    </lineage>
</organism>
<name>A0A3B3HSJ7_ORYLA</name>
<evidence type="ECO:0000259" key="3">
    <source>
        <dbReference type="PROSITE" id="PS50158"/>
    </source>
</evidence>
<dbReference type="SUPFAM" id="SSF57756">
    <property type="entry name" value="Retrovirus zinc finger-like domains"/>
    <property type="match status" value="1"/>
</dbReference>
<reference evidence="5 6" key="1">
    <citation type="journal article" date="2007" name="Nature">
        <title>The medaka draft genome and insights into vertebrate genome evolution.</title>
        <authorList>
            <person name="Kasahara M."/>
            <person name="Naruse K."/>
            <person name="Sasaki S."/>
            <person name="Nakatani Y."/>
            <person name="Qu W."/>
            <person name="Ahsan B."/>
            <person name="Yamada T."/>
            <person name="Nagayasu Y."/>
            <person name="Doi K."/>
            <person name="Kasai Y."/>
            <person name="Jindo T."/>
            <person name="Kobayashi D."/>
            <person name="Shimada A."/>
            <person name="Toyoda A."/>
            <person name="Kuroki Y."/>
            <person name="Fujiyama A."/>
            <person name="Sasaki T."/>
            <person name="Shimizu A."/>
            <person name="Asakawa S."/>
            <person name="Shimizu N."/>
            <person name="Hashimoto S."/>
            <person name="Yang J."/>
            <person name="Lee Y."/>
            <person name="Matsushima K."/>
            <person name="Sugano S."/>
            <person name="Sakaizumi M."/>
            <person name="Narita T."/>
            <person name="Ohishi K."/>
            <person name="Haga S."/>
            <person name="Ohta F."/>
            <person name="Nomoto H."/>
            <person name="Nogata K."/>
            <person name="Morishita T."/>
            <person name="Endo T."/>
            <person name="Shin-I T."/>
            <person name="Takeda H."/>
            <person name="Morishita S."/>
            <person name="Kohara Y."/>
        </authorList>
    </citation>
    <scope>NUCLEOTIDE SEQUENCE [LARGE SCALE GENOMIC DNA]</scope>
    <source>
        <strain evidence="5 6">Hd-rR</strain>
    </source>
</reference>
<reference evidence="5" key="3">
    <citation type="submission" date="2025-09" db="UniProtKB">
        <authorList>
            <consortium name="Ensembl"/>
        </authorList>
    </citation>
    <scope>IDENTIFICATION</scope>
    <source>
        <strain evidence="5">Hd-rR</strain>
    </source>
</reference>
<dbReference type="Gene3D" id="1.10.340.70">
    <property type="match status" value="1"/>
</dbReference>
<dbReference type="PANTHER" id="PTHR46888:SF13">
    <property type="entry name" value="RIBONUCLEASE H"/>
    <property type="match status" value="1"/>
</dbReference>
<dbReference type="GO" id="GO:0008270">
    <property type="term" value="F:zinc ion binding"/>
    <property type="evidence" value="ECO:0007669"/>
    <property type="project" value="UniProtKB-KW"/>
</dbReference>
<feature type="domain" description="Integrase catalytic" evidence="4">
    <location>
        <begin position="765"/>
        <end position="856"/>
    </location>
</feature>
<evidence type="ECO:0000256" key="1">
    <source>
        <dbReference type="ARBA" id="ARBA00039658"/>
    </source>
</evidence>
<dbReference type="Gene3D" id="3.30.420.10">
    <property type="entry name" value="Ribonuclease H-like superfamily/Ribonuclease H"/>
    <property type="match status" value="1"/>
</dbReference>
<dbReference type="Pfam" id="PF00665">
    <property type="entry name" value="rve"/>
    <property type="match status" value="1"/>
</dbReference>
<feature type="domain" description="CCHC-type" evidence="3">
    <location>
        <begin position="396"/>
        <end position="409"/>
    </location>
</feature>
<sequence length="856" mass="94688">MFDLQDFLDHPSHLKVDLCRKDDLLLIAAHFGISVSKQSLKREIKNHVVGKLIQIGVLGEPMAAGHAVLGEAVSPGVSVSDVKDHITPIRPPEGVPAMPVTLPRFDESSPHVSGSGAKLKVRLTRLHLEAEEKERVRKAEYDLRLQVKKLEIEAEKEIRLRQIELEAMKISSGQFQPSLSEKSGDVVTKHSFDVSRNIALVPAFRESEVDSYFNAFERVASALDWPKDMWPILLHCKLVGKAQEVVSALSLQESLDYSVLKEAILRAYELVPEAYRQRYRNHKKSSEQTFVEFAREKGNLFDKWCASSNVKDDFEALRQLVLLEDFKRALPEKLVVFLNEQKVSSLSKAAVLADEFVLTHKNVFGALHSQSHSDPLLTRLSHSDKPKPPLSPPRSCFYCHKRGHLIADCYALKKSTSSSQPKGMGLMQATCSDLPRQQEGINMDPCFKPFVSTGVVSLTDDTAVQCPVKILRDTGGSQSIVRDGVLPLTEASSCGSFVMIQGIGANLVSAPLHTIYLKSSLVTGMVKVAVLSALPIDGVDLILGNDLAGGKVTPVPELLDSPSMDDVPDKLMDDVLFPSCVVTRARSKKGEIDLSDSFLATDESSDGEERTKEVKQVVPPLTSIADPNPASRKDFIMAQRNDVTLSRCLSSVVLKEEARRKTTAYFLDNNLLMRRWSDGLETGGRDVYQVVVPTDYRNKVLSLAHDHPWSGHLGVNKTYNRILRHFFWPGLKADVVRFCKTCHKCQVAGKPNQVIRPAPLHPIPAIGEPFGRVTIDCVGPLPKTKMGNQFLLTIMCAATRFPEAIPLRKITAPVITKALVKFFTVFGLPTEIQSDQGTNFKSRTFARALSVLGSNT</sequence>
<dbReference type="Pfam" id="PF02023">
    <property type="entry name" value="SCAN"/>
    <property type="match status" value="1"/>
</dbReference>
<evidence type="ECO:0000259" key="4">
    <source>
        <dbReference type="PROSITE" id="PS50994"/>
    </source>
</evidence>
<protein>
    <recommendedName>
        <fullName evidence="1">Gypsy retrotransposon integrase-like protein 1</fullName>
    </recommendedName>
</protein>
<dbReference type="Bgee" id="ENSORLG00000029711">
    <property type="expression patterns" value="Expressed in gastrula and 2 other cell types or tissues"/>
</dbReference>
<dbReference type="PROSITE" id="PS50994">
    <property type="entry name" value="INTEGRASE"/>
    <property type="match status" value="1"/>
</dbReference>
<reference evidence="5" key="2">
    <citation type="submission" date="2025-08" db="UniProtKB">
        <authorList>
            <consortium name="Ensembl"/>
        </authorList>
    </citation>
    <scope>IDENTIFICATION</scope>
    <source>
        <strain evidence="5">Hd-rR</strain>
    </source>
</reference>
<dbReference type="InterPro" id="IPR036397">
    <property type="entry name" value="RNaseH_sf"/>
</dbReference>
<dbReference type="InterPro" id="IPR041588">
    <property type="entry name" value="Integrase_H2C2"/>
</dbReference>
<dbReference type="GO" id="GO:0003676">
    <property type="term" value="F:nucleic acid binding"/>
    <property type="evidence" value="ECO:0007669"/>
    <property type="project" value="InterPro"/>
</dbReference>
<dbReference type="PROSITE" id="PS50158">
    <property type="entry name" value="ZF_CCHC"/>
    <property type="match status" value="1"/>
</dbReference>
<keyword evidence="6" id="KW-1185">Reference proteome</keyword>
<keyword evidence="2" id="KW-0863">Zinc-finger</keyword>
<dbReference type="InterPro" id="IPR036875">
    <property type="entry name" value="Znf_CCHC_sf"/>
</dbReference>
<dbReference type="PANTHER" id="PTHR46888">
    <property type="entry name" value="ZINC KNUCKLE DOMAINCONTAINING PROTEIN-RELATED"/>
    <property type="match status" value="1"/>
</dbReference>
<dbReference type="GO" id="GO:0015074">
    <property type="term" value="P:DNA integration"/>
    <property type="evidence" value="ECO:0007669"/>
    <property type="project" value="InterPro"/>
</dbReference>
<dbReference type="InterPro" id="IPR001584">
    <property type="entry name" value="Integrase_cat-core"/>
</dbReference>
<dbReference type="SUPFAM" id="SSF47353">
    <property type="entry name" value="Retrovirus capsid dimerization domain-like"/>
    <property type="match status" value="1"/>
</dbReference>
<dbReference type="InterPro" id="IPR038269">
    <property type="entry name" value="SCAN_sf"/>
</dbReference>
<dbReference type="FunFam" id="1.10.340.70:FF:000001">
    <property type="entry name" value="Retrovirus-related Pol polyprotein from transposon gypsy-like Protein"/>
    <property type="match status" value="1"/>
</dbReference>
<dbReference type="Pfam" id="PF17921">
    <property type="entry name" value="Integrase_H2C2"/>
    <property type="match status" value="1"/>
</dbReference>
<evidence type="ECO:0000313" key="6">
    <source>
        <dbReference type="Proteomes" id="UP000001038"/>
    </source>
</evidence>
<keyword evidence="2" id="KW-0862">Zinc</keyword>
<dbReference type="AlphaFoldDB" id="A0A3B3HSJ7"/>
<evidence type="ECO:0000256" key="2">
    <source>
        <dbReference type="PROSITE-ProRule" id="PRU00047"/>
    </source>
</evidence>
<keyword evidence="2" id="KW-0479">Metal-binding</keyword>
<proteinExistence type="predicted"/>
<dbReference type="SUPFAM" id="SSF53098">
    <property type="entry name" value="Ribonuclease H-like"/>
    <property type="match status" value="1"/>
</dbReference>
<dbReference type="Gene3D" id="4.10.60.10">
    <property type="entry name" value="Zinc finger, CCHC-type"/>
    <property type="match status" value="1"/>
</dbReference>
<dbReference type="InterPro" id="IPR003309">
    <property type="entry name" value="SCAN_dom"/>
</dbReference>